<dbReference type="Gene3D" id="2.120.10.80">
    <property type="entry name" value="Kelch-type beta propeller"/>
    <property type="match status" value="1"/>
</dbReference>
<dbReference type="SMART" id="SM00612">
    <property type="entry name" value="Kelch"/>
    <property type="match status" value="3"/>
</dbReference>
<dbReference type="InterPro" id="IPR011333">
    <property type="entry name" value="SKP1/BTB/POZ_sf"/>
</dbReference>
<dbReference type="InterPro" id="IPR011705">
    <property type="entry name" value="BACK"/>
</dbReference>
<evidence type="ECO:0000313" key="4">
    <source>
        <dbReference type="EMBL" id="KAG5274975.1"/>
    </source>
</evidence>
<dbReference type="SMART" id="SM00225">
    <property type="entry name" value="BTB"/>
    <property type="match status" value="1"/>
</dbReference>
<dbReference type="SMART" id="SM00875">
    <property type="entry name" value="BACK"/>
    <property type="match status" value="1"/>
</dbReference>
<dbReference type="InterPro" id="IPR000210">
    <property type="entry name" value="BTB/POZ_dom"/>
</dbReference>
<dbReference type="EMBL" id="JADWDJ010000010">
    <property type="protein sequence ID" value="KAG5274975.1"/>
    <property type="molecule type" value="Genomic_DNA"/>
</dbReference>
<protein>
    <recommendedName>
        <fullName evidence="3">BTB domain-containing protein</fullName>
    </recommendedName>
</protein>
<dbReference type="InterPro" id="IPR006652">
    <property type="entry name" value="Kelch_1"/>
</dbReference>
<dbReference type="Gene3D" id="1.25.40.420">
    <property type="match status" value="1"/>
</dbReference>
<accession>A0AAV6GJI8</accession>
<dbReference type="PANTHER" id="PTHR45632:SF3">
    <property type="entry name" value="KELCH-LIKE PROTEIN 32"/>
    <property type="match status" value="1"/>
</dbReference>
<evidence type="ECO:0000313" key="5">
    <source>
        <dbReference type="Proteomes" id="UP000823561"/>
    </source>
</evidence>
<dbReference type="InterPro" id="IPR017096">
    <property type="entry name" value="BTB-kelch_protein"/>
</dbReference>
<dbReference type="AlphaFoldDB" id="A0AAV6GJI8"/>
<keyword evidence="2" id="KW-0677">Repeat</keyword>
<dbReference type="SUPFAM" id="SSF117281">
    <property type="entry name" value="Kelch motif"/>
    <property type="match status" value="1"/>
</dbReference>
<comment type="caution">
    <text evidence="4">The sequence shown here is derived from an EMBL/GenBank/DDBJ whole genome shotgun (WGS) entry which is preliminary data.</text>
</comment>
<dbReference type="Pfam" id="PF24681">
    <property type="entry name" value="Kelch_KLHDC2_KLHL20_DRC7"/>
    <property type="match status" value="1"/>
</dbReference>
<dbReference type="Proteomes" id="UP000823561">
    <property type="component" value="Chromosome 10"/>
</dbReference>
<proteinExistence type="predicted"/>
<evidence type="ECO:0000259" key="3">
    <source>
        <dbReference type="PROSITE" id="PS50097"/>
    </source>
</evidence>
<dbReference type="Pfam" id="PF07707">
    <property type="entry name" value="BACK"/>
    <property type="match status" value="1"/>
</dbReference>
<gene>
    <name evidence="4" type="ORF">AALO_G00142210</name>
</gene>
<organism evidence="4 5">
    <name type="scientific">Alosa alosa</name>
    <name type="common">allis shad</name>
    <dbReference type="NCBI Taxonomy" id="278164"/>
    <lineage>
        <taxon>Eukaryota</taxon>
        <taxon>Metazoa</taxon>
        <taxon>Chordata</taxon>
        <taxon>Craniata</taxon>
        <taxon>Vertebrata</taxon>
        <taxon>Euteleostomi</taxon>
        <taxon>Actinopterygii</taxon>
        <taxon>Neopterygii</taxon>
        <taxon>Teleostei</taxon>
        <taxon>Clupei</taxon>
        <taxon>Clupeiformes</taxon>
        <taxon>Clupeoidei</taxon>
        <taxon>Clupeidae</taxon>
        <taxon>Alosa</taxon>
    </lineage>
</organism>
<dbReference type="InterPro" id="IPR015915">
    <property type="entry name" value="Kelch-typ_b-propeller"/>
</dbReference>
<dbReference type="CDD" id="cd18485">
    <property type="entry name" value="BACK_KBTBD12"/>
    <property type="match status" value="1"/>
</dbReference>
<feature type="domain" description="BTB" evidence="3">
    <location>
        <begin position="25"/>
        <end position="92"/>
    </location>
</feature>
<name>A0AAV6GJI8_9TELE</name>
<dbReference type="Pfam" id="PF00651">
    <property type="entry name" value="BTB"/>
    <property type="match status" value="1"/>
</dbReference>
<dbReference type="PROSITE" id="PS50097">
    <property type="entry name" value="BTB"/>
    <property type="match status" value="1"/>
</dbReference>
<dbReference type="Gene3D" id="3.30.710.10">
    <property type="entry name" value="Potassium Channel Kv1.1, Chain A"/>
    <property type="match status" value="1"/>
</dbReference>
<dbReference type="PIRSF" id="PIRSF037037">
    <property type="entry name" value="Kelch-like_protein_gigaxonin"/>
    <property type="match status" value="1"/>
</dbReference>
<sequence length="629" mass="71370">MDLKSRHGISLLDQLNRMRDTEQLTDVVLVAEDVRFACHRVVLSAFSPYFRVMFTCGLRECANREVFLRDMPSKSLALLLEYMYSSKLPLSNENVQGISVAAFLLQMDDVFARCQHYMIENMDVNNCVGIYYYARDLGVEDLADQARRFLQQHFTQVCMSEEVLELEAHQLAMLLGSDDLNIAREESILDVVLRWVRHGASTRGGDGLGQPQGQGRDQYLAELLRKVRLPLVSPDYLREAMRRNTTLLANSECMEMLEEALETTGMHPMAAPRRLKLRYGMETTDMLLCIGNDTEGIRTRQGSLADCSFCYAPTTARTYYITSPRYGDALGYVFAGVVTEDNQIIVAGEAGVRRRARQKEQNVEIFRYNIDAQGTWCHLCSAEYRDSYALGSLGDTLYLLGGQMKLKNQLLMTNCVQRWSMQGGPWRSAAPLPLPLAYHTALRFKDRLYVLGGRTPQTYLTDEEPDRMSNRLLEYDPESNQWAELAPMKYSKYRCSAVTLNGEIYVLGGIGCEGVDRGQCRRCLNVVEIYNPDGDFWREGPPLPWPVLSLRSNASNAGVVDGKIYVCGYYKGADRFDNITKDILELDPWENSWAVVRRHVLMHDNYDVCLVASLNPRGLQPPPADLVDE</sequence>
<evidence type="ECO:0000256" key="2">
    <source>
        <dbReference type="ARBA" id="ARBA00022737"/>
    </source>
</evidence>
<dbReference type="FunFam" id="1.25.40.420:FF:000001">
    <property type="entry name" value="Kelch-like family member 12"/>
    <property type="match status" value="1"/>
</dbReference>
<evidence type="ECO:0000256" key="1">
    <source>
        <dbReference type="ARBA" id="ARBA00022441"/>
    </source>
</evidence>
<dbReference type="PANTHER" id="PTHR45632">
    <property type="entry name" value="LD33804P"/>
    <property type="match status" value="1"/>
</dbReference>
<keyword evidence="5" id="KW-1185">Reference proteome</keyword>
<dbReference type="SUPFAM" id="SSF54695">
    <property type="entry name" value="POZ domain"/>
    <property type="match status" value="1"/>
</dbReference>
<reference evidence="4" key="1">
    <citation type="submission" date="2020-10" db="EMBL/GenBank/DDBJ databases">
        <title>Chromosome-scale genome assembly of the Allis shad, Alosa alosa.</title>
        <authorList>
            <person name="Margot Z."/>
            <person name="Christophe K."/>
            <person name="Cabau C."/>
            <person name="Louis A."/>
            <person name="Berthelot C."/>
            <person name="Parey E."/>
            <person name="Roest Crollius H."/>
            <person name="Montfort J."/>
            <person name="Robinson-Rechavi M."/>
            <person name="Bucao C."/>
            <person name="Bouchez O."/>
            <person name="Gislard M."/>
            <person name="Lluch J."/>
            <person name="Milhes M."/>
            <person name="Lampietro C."/>
            <person name="Lopez Roques C."/>
            <person name="Donnadieu C."/>
            <person name="Braasch I."/>
            <person name="Desvignes T."/>
            <person name="Postlethwait J."/>
            <person name="Bobe J."/>
            <person name="Guiguen Y."/>
        </authorList>
    </citation>
    <scope>NUCLEOTIDE SEQUENCE</scope>
    <source>
        <strain evidence="4">M-15738</strain>
        <tissue evidence="4">Blood</tissue>
    </source>
</reference>
<keyword evidence="1" id="KW-0880">Kelch repeat</keyword>